<proteinExistence type="predicted"/>
<dbReference type="InterPro" id="IPR052179">
    <property type="entry name" value="DD-CPase-like"/>
</dbReference>
<dbReference type="Gene3D" id="3.30.1380.10">
    <property type="match status" value="1"/>
</dbReference>
<keyword evidence="3" id="KW-0121">Carboxypeptidase</keyword>
<dbReference type="PANTHER" id="PTHR34385">
    <property type="entry name" value="D-ALANYL-D-ALANINE CARBOXYPEPTIDASE"/>
    <property type="match status" value="1"/>
</dbReference>
<feature type="transmembrane region" description="Helical" evidence="1">
    <location>
        <begin position="7"/>
        <end position="25"/>
    </location>
</feature>
<evidence type="ECO:0000259" key="2">
    <source>
        <dbReference type="Pfam" id="PF02557"/>
    </source>
</evidence>
<name>A0ABQ1E8V6_9CLOT</name>
<dbReference type="GO" id="GO:0004180">
    <property type="term" value="F:carboxypeptidase activity"/>
    <property type="evidence" value="ECO:0007669"/>
    <property type="project" value="UniProtKB-KW"/>
</dbReference>
<organism evidence="3 4">
    <name type="scientific">Clostridium zeae</name>
    <dbReference type="NCBI Taxonomy" id="2759022"/>
    <lineage>
        <taxon>Bacteria</taxon>
        <taxon>Bacillati</taxon>
        <taxon>Bacillota</taxon>
        <taxon>Clostridia</taxon>
        <taxon>Eubacteriales</taxon>
        <taxon>Clostridiaceae</taxon>
        <taxon>Clostridium</taxon>
    </lineage>
</organism>
<keyword evidence="3" id="KW-0645">Protease</keyword>
<keyword evidence="1" id="KW-1133">Transmembrane helix</keyword>
<keyword evidence="1" id="KW-0472">Membrane</keyword>
<gene>
    <name evidence="3" type="ORF">CSC2_17380</name>
</gene>
<evidence type="ECO:0000313" key="4">
    <source>
        <dbReference type="Proteomes" id="UP000663802"/>
    </source>
</evidence>
<dbReference type="PANTHER" id="PTHR34385:SF1">
    <property type="entry name" value="PEPTIDOGLYCAN L-ALANYL-D-GLUTAMATE ENDOPEPTIDASE CWLK"/>
    <property type="match status" value="1"/>
</dbReference>
<keyword evidence="4" id="KW-1185">Reference proteome</keyword>
<dbReference type="RefSeq" id="WP_206869347.1">
    <property type="nucleotide sequence ID" value="NZ_BMBA01000001.1"/>
</dbReference>
<feature type="domain" description="D-alanyl-D-alanine carboxypeptidase-like core" evidence="2">
    <location>
        <begin position="98"/>
        <end position="219"/>
    </location>
</feature>
<evidence type="ECO:0000256" key="1">
    <source>
        <dbReference type="SAM" id="Phobius"/>
    </source>
</evidence>
<accession>A0ABQ1E8V6</accession>
<comment type="caution">
    <text evidence="3">The sequence shown here is derived from an EMBL/GenBank/DDBJ whole genome shotgun (WGS) entry which is preliminary data.</text>
</comment>
<dbReference type="EMBL" id="BMBA01000001">
    <property type="protein sequence ID" value="GFZ31212.1"/>
    <property type="molecule type" value="Genomic_DNA"/>
</dbReference>
<evidence type="ECO:0000313" key="3">
    <source>
        <dbReference type="EMBL" id="GFZ31212.1"/>
    </source>
</evidence>
<dbReference type="SUPFAM" id="SSF55166">
    <property type="entry name" value="Hedgehog/DD-peptidase"/>
    <property type="match status" value="1"/>
</dbReference>
<dbReference type="Pfam" id="PF02557">
    <property type="entry name" value="VanY"/>
    <property type="match status" value="1"/>
</dbReference>
<dbReference type="Proteomes" id="UP000663802">
    <property type="component" value="Unassembled WGS sequence"/>
</dbReference>
<dbReference type="InterPro" id="IPR009045">
    <property type="entry name" value="Zn_M74/Hedgehog-like"/>
</dbReference>
<dbReference type="InterPro" id="IPR003709">
    <property type="entry name" value="VanY-like_core_dom"/>
</dbReference>
<keyword evidence="3" id="KW-0378">Hydrolase</keyword>
<dbReference type="InterPro" id="IPR058193">
    <property type="entry name" value="VanY/YodJ_core_dom"/>
</dbReference>
<keyword evidence="1" id="KW-0812">Transmembrane</keyword>
<reference evidence="3 4" key="1">
    <citation type="journal article" date="2021" name="Int. J. Syst. Evol. Microbiol.">
        <title>Clostridium zeae sp. nov., isolated from corn silage.</title>
        <authorList>
            <person name="Kobayashi H."/>
            <person name="Tanizawa Y."/>
            <person name="Yagura M."/>
            <person name="Sakamoto M."/>
            <person name="Ohkuma M."/>
            <person name="Tohno M."/>
        </authorList>
    </citation>
    <scope>NUCLEOTIDE SEQUENCE [LARGE SCALE GENOMIC DNA]</scope>
    <source>
        <strain evidence="3 4">CSC2</strain>
    </source>
</reference>
<sequence>MKNGLKSVLTFIIIICGFLYLIKYIPDFKGIISDSNEKTQSVSGNNTYKDDQNDTDIKSQLLLVNEEHGLEQSYIPKDLIIPNIKFTSGVSNEENHVAGIVAKPLEQLVSEAKKDGIILLGNSGYRSYKTQENTYNNRVLSEGEKLADAYVAKPGYSEHQTGLCIDITNQGKYFVKGTKEADWLAKNCYRFGFIIRYPYGKKNITGIEYEPWHIRYVGKNAAKYIYDNKITLEEYLAK</sequence>
<protein>
    <submittedName>
        <fullName evidence="3">D-alanyl-D-alanine carboxypeptidase</fullName>
    </submittedName>
</protein>
<dbReference type="CDD" id="cd14852">
    <property type="entry name" value="LD-carboxypeptidase"/>
    <property type="match status" value="1"/>
</dbReference>